<gene>
    <name evidence="5" type="ORF">BZA70DRAFT_237117</name>
</gene>
<reference evidence="5 6" key="1">
    <citation type="submission" date="2024-03" db="EMBL/GenBank/DDBJ databases">
        <title>Genome-scale model development and genomic sequencing of the oleaginous clade Lipomyces.</title>
        <authorList>
            <consortium name="Lawrence Berkeley National Laboratory"/>
            <person name="Czajka J.J."/>
            <person name="Han Y."/>
            <person name="Kim J."/>
            <person name="Mondo S.J."/>
            <person name="Hofstad B.A."/>
            <person name="Robles A."/>
            <person name="Haridas S."/>
            <person name="Riley R."/>
            <person name="LaButti K."/>
            <person name="Pangilinan J."/>
            <person name="Andreopoulos W."/>
            <person name="Lipzen A."/>
            <person name="Yan J."/>
            <person name="Wang M."/>
            <person name="Ng V."/>
            <person name="Grigoriev I.V."/>
            <person name="Spatafora J.W."/>
            <person name="Magnuson J.K."/>
            <person name="Baker S.E."/>
            <person name="Pomraning K.R."/>
        </authorList>
    </citation>
    <scope>NUCLEOTIDE SEQUENCE [LARGE SCALE GENOMIC DNA]</scope>
    <source>
        <strain evidence="5 6">Phaff 52-87</strain>
    </source>
</reference>
<dbReference type="EMBL" id="JBBJBU010000003">
    <property type="protein sequence ID" value="KAK7206135.1"/>
    <property type="molecule type" value="Genomic_DNA"/>
</dbReference>
<evidence type="ECO:0000256" key="1">
    <source>
        <dbReference type="ARBA" id="ARBA00022723"/>
    </source>
</evidence>
<evidence type="ECO:0000256" key="3">
    <source>
        <dbReference type="SAM" id="MobiDB-lite"/>
    </source>
</evidence>
<dbReference type="Pfam" id="PF00233">
    <property type="entry name" value="PDEase_I"/>
    <property type="match status" value="1"/>
</dbReference>
<proteinExistence type="predicted"/>
<feature type="region of interest" description="Disordered" evidence="3">
    <location>
        <begin position="120"/>
        <end position="148"/>
    </location>
</feature>
<evidence type="ECO:0000313" key="6">
    <source>
        <dbReference type="Proteomes" id="UP001498771"/>
    </source>
</evidence>
<evidence type="ECO:0000259" key="4">
    <source>
        <dbReference type="PROSITE" id="PS51845"/>
    </source>
</evidence>
<dbReference type="CDD" id="cd00077">
    <property type="entry name" value="HDc"/>
    <property type="match status" value="1"/>
</dbReference>
<dbReference type="PANTHER" id="PTHR11347">
    <property type="entry name" value="CYCLIC NUCLEOTIDE PHOSPHODIESTERASE"/>
    <property type="match status" value="1"/>
</dbReference>
<dbReference type="RefSeq" id="XP_064769168.1">
    <property type="nucleotide sequence ID" value="XM_064910402.1"/>
</dbReference>
<dbReference type="InterPro" id="IPR002073">
    <property type="entry name" value="PDEase_catalytic_dom"/>
</dbReference>
<feature type="domain" description="PDEase" evidence="4">
    <location>
        <begin position="10"/>
        <end position="386"/>
    </location>
</feature>
<dbReference type="InterPro" id="IPR036971">
    <property type="entry name" value="PDEase_catalytic_dom_sf"/>
</dbReference>
<dbReference type="PROSITE" id="PS00126">
    <property type="entry name" value="PDEASE_I_1"/>
    <property type="match status" value="1"/>
</dbReference>
<dbReference type="InterPro" id="IPR023174">
    <property type="entry name" value="PDEase_CS"/>
</dbReference>
<comment type="caution">
    <text evidence="5">The sequence shown here is derived from an EMBL/GenBank/DDBJ whole genome shotgun (WGS) entry which is preliminary data.</text>
</comment>
<dbReference type="PROSITE" id="PS51845">
    <property type="entry name" value="PDEASE_I_2"/>
    <property type="match status" value="1"/>
</dbReference>
<dbReference type="SMART" id="SM00471">
    <property type="entry name" value="HDc"/>
    <property type="match status" value="1"/>
</dbReference>
<name>A0ABR1F8F6_9ASCO</name>
<keyword evidence="1" id="KW-0479">Metal-binding</keyword>
<dbReference type="GeneID" id="90035914"/>
<evidence type="ECO:0000313" key="5">
    <source>
        <dbReference type="EMBL" id="KAK7206135.1"/>
    </source>
</evidence>
<organism evidence="5 6">
    <name type="scientific">Myxozyma melibiosi</name>
    <dbReference type="NCBI Taxonomy" id="54550"/>
    <lineage>
        <taxon>Eukaryota</taxon>
        <taxon>Fungi</taxon>
        <taxon>Dikarya</taxon>
        <taxon>Ascomycota</taxon>
        <taxon>Saccharomycotina</taxon>
        <taxon>Lipomycetes</taxon>
        <taxon>Lipomycetales</taxon>
        <taxon>Lipomycetaceae</taxon>
        <taxon>Myxozyma</taxon>
    </lineage>
</organism>
<keyword evidence="6" id="KW-1185">Reference proteome</keyword>
<dbReference type="InterPro" id="IPR003607">
    <property type="entry name" value="HD/PDEase_dom"/>
</dbReference>
<accession>A0ABR1F8F6</accession>
<dbReference type="Proteomes" id="UP001498771">
    <property type="component" value="Unassembled WGS sequence"/>
</dbReference>
<dbReference type="SUPFAM" id="SSF109604">
    <property type="entry name" value="HD-domain/PDEase-like"/>
    <property type="match status" value="1"/>
</dbReference>
<keyword evidence="2" id="KW-0378">Hydrolase</keyword>
<sequence length="390" mass="42854">MANADADKSADKSEESACEKAKNSYLRSLIGTWDFPAHRLTDDDLAQCAFLIFEHAFTMPEVESLVLTRHQLKRFLFVLRRSYQPINPYHNFRHVVDVLQATFYFLLCMHAIPPLPPSASFPSPPSSASPTAPSSTPTSFASSSETSPAPQKSLSVLLTPIDALALLVTAIGHDVGHPGVTNSFLISARSPLARIYSDRSVLESFHCAAFSQILHRYWPAVHQQLEIKGIMVESVLATDMAMHNEYMQKITAVVKAISEGGDVVVEGDGGYRKRLLCASLIKCADISNVARIMDISTHWGTVLTEEFKNMADLELRLGLKQPPPSQPATTTPSSELTALAKGQLFFINTFAYPFFETVGKGVPEIEFAAEQIRKNKAVWDQTLSNINGGV</sequence>
<dbReference type="Gene3D" id="1.10.1300.10">
    <property type="entry name" value="3'5'-cyclic nucleotide phosphodiesterase, catalytic domain"/>
    <property type="match status" value="1"/>
</dbReference>
<feature type="compositionally biased region" description="Low complexity" evidence="3">
    <location>
        <begin position="128"/>
        <end position="148"/>
    </location>
</feature>
<evidence type="ECO:0000256" key="2">
    <source>
        <dbReference type="ARBA" id="ARBA00022801"/>
    </source>
</evidence>
<protein>
    <recommendedName>
        <fullName evidence="4">PDEase domain-containing protein</fullName>
    </recommendedName>
</protein>